<dbReference type="AlphaFoldDB" id="A0A1D1V433"/>
<name>A0A1D1V433_RAMVA</name>
<evidence type="ECO:0000313" key="1">
    <source>
        <dbReference type="EMBL" id="GAU96509.1"/>
    </source>
</evidence>
<keyword evidence="2" id="KW-1185">Reference proteome</keyword>
<protein>
    <recommendedName>
        <fullName evidence="3">BTB domain-containing protein</fullName>
    </recommendedName>
</protein>
<organism evidence="1 2">
    <name type="scientific">Ramazzottius varieornatus</name>
    <name type="common">Water bear</name>
    <name type="synonym">Tardigrade</name>
    <dbReference type="NCBI Taxonomy" id="947166"/>
    <lineage>
        <taxon>Eukaryota</taxon>
        <taxon>Metazoa</taxon>
        <taxon>Ecdysozoa</taxon>
        <taxon>Tardigrada</taxon>
        <taxon>Eutardigrada</taxon>
        <taxon>Parachela</taxon>
        <taxon>Hypsibioidea</taxon>
        <taxon>Ramazzottiidae</taxon>
        <taxon>Ramazzottius</taxon>
    </lineage>
</organism>
<proteinExistence type="predicted"/>
<reference evidence="1 2" key="1">
    <citation type="journal article" date="2016" name="Nat. Commun.">
        <title>Extremotolerant tardigrade genome and improved radiotolerance of human cultured cells by tardigrade-unique protein.</title>
        <authorList>
            <person name="Hashimoto T."/>
            <person name="Horikawa D.D."/>
            <person name="Saito Y."/>
            <person name="Kuwahara H."/>
            <person name="Kozuka-Hata H."/>
            <person name="Shin-I T."/>
            <person name="Minakuchi Y."/>
            <person name="Ohishi K."/>
            <person name="Motoyama A."/>
            <person name="Aizu T."/>
            <person name="Enomoto A."/>
            <person name="Kondo K."/>
            <person name="Tanaka S."/>
            <person name="Hara Y."/>
            <person name="Koshikawa S."/>
            <person name="Sagara H."/>
            <person name="Miura T."/>
            <person name="Yokobori S."/>
            <person name="Miyagawa K."/>
            <person name="Suzuki Y."/>
            <person name="Kubo T."/>
            <person name="Oyama M."/>
            <person name="Kohara Y."/>
            <person name="Fujiyama A."/>
            <person name="Arakawa K."/>
            <person name="Katayama T."/>
            <person name="Toyoda A."/>
            <person name="Kunieda T."/>
        </authorList>
    </citation>
    <scope>NUCLEOTIDE SEQUENCE [LARGE SCALE GENOMIC DNA]</scope>
    <source>
        <strain evidence="1 2">YOKOZUNA-1</strain>
    </source>
</reference>
<gene>
    <name evidence="1" type="primary">RvY_07944</name>
    <name evidence="1" type="synonym">RvY_07944.1</name>
    <name evidence="1" type="ORF">RvY_07944-1</name>
</gene>
<dbReference type="STRING" id="947166.A0A1D1V433"/>
<evidence type="ECO:0000313" key="2">
    <source>
        <dbReference type="Proteomes" id="UP000186922"/>
    </source>
</evidence>
<accession>A0A1D1V433</accession>
<dbReference type="EMBL" id="BDGG01000003">
    <property type="protein sequence ID" value="GAU96509.1"/>
    <property type="molecule type" value="Genomic_DNA"/>
</dbReference>
<comment type="caution">
    <text evidence="1">The sequence shown here is derived from an EMBL/GenBank/DDBJ whole genome shotgun (WGS) entry which is preliminary data.</text>
</comment>
<dbReference type="Gene3D" id="3.30.710.10">
    <property type="entry name" value="Potassium Channel Kv1.1, Chain A"/>
    <property type="match status" value="1"/>
</dbReference>
<dbReference type="InterPro" id="IPR011333">
    <property type="entry name" value="SKP1/BTB/POZ_sf"/>
</dbReference>
<evidence type="ECO:0008006" key="3">
    <source>
        <dbReference type="Google" id="ProtNLM"/>
    </source>
</evidence>
<dbReference type="Proteomes" id="UP000186922">
    <property type="component" value="Unassembled WGS sequence"/>
</dbReference>
<sequence>MDDPMADNSNWGWQGAAKTMKARTTYLWKEQSIPPNVFFNVGPKGQKKLIGGHRDLLSISSEAFYAMFYGPITKSKDLHEPIDEEDIDPKARNPEWTNKRITEAVWQQKSAPSPNKPFWHLTKFYCLWMRSSWWSFYHAVC</sequence>